<evidence type="ECO:0008006" key="3">
    <source>
        <dbReference type="Google" id="ProtNLM"/>
    </source>
</evidence>
<name>A0A2N5NBA3_9BACL</name>
<dbReference type="InterPro" id="IPR016935">
    <property type="entry name" value="Opine_metallophore_DH"/>
</dbReference>
<dbReference type="Proteomes" id="UP000234789">
    <property type="component" value="Unassembled WGS sequence"/>
</dbReference>
<organism evidence="1 2">
    <name type="scientific">Paenibacillus pasadenensis</name>
    <dbReference type="NCBI Taxonomy" id="217090"/>
    <lineage>
        <taxon>Bacteria</taxon>
        <taxon>Bacillati</taxon>
        <taxon>Bacillota</taxon>
        <taxon>Bacilli</taxon>
        <taxon>Bacillales</taxon>
        <taxon>Paenibacillaceae</taxon>
        <taxon>Paenibacillus</taxon>
    </lineage>
</organism>
<dbReference type="Pfam" id="PF10100">
    <property type="entry name" value="Staph_opine_DH"/>
    <property type="match status" value="1"/>
</dbReference>
<protein>
    <recommendedName>
        <fullName evidence="3">DUF2338 domain-containing protein</fullName>
    </recommendedName>
</protein>
<dbReference type="RefSeq" id="WP_052333177.1">
    <property type="nucleotide sequence ID" value="NZ_BIMM01000003.1"/>
</dbReference>
<evidence type="ECO:0000313" key="1">
    <source>
        <dbReference type="EMBL" id="PLT47603.1"/>
    </source>
</evidence>
<accession>A0A2N5NBA3</accession>
<keyword evidence="2" id="KW-1185">Reference proteome</keyword>
<proteinExistence type="predicted"/>
<dbReference type="OrthoDB" id="3652431at2"/>
<comment type="caution">
    <text evidence="1">The sequence shown here is derived from an EMBL/GenBank/DDBJ whole genome shotgun (WGS) entry which is preliminary data.</text>
</comment>
<sequence length="455" mass="49742">MSALGRVLVLGTGPAAVQLAVLFRQRLQAPVGMAGRRSLRSEPFFAAAQRQDRRLRAEVQNRLHERLAGECALESLHAGIGSVEGSWDTAVLAVTADAYASVLEQLPAEVRSGLRRVVLVSPTFGSAGLVRQLLKRLRAAQTRDGGSAAADPEIISFSTYLGDTRWSAGGPSAAVLTTGVKRKVYAGSTQGRTEALDALCAAWAEAGVRIETLSSPLEAETRNISLYVHPPLFFNAFSLDAVFGRAQSPVYVYKLFPEGPITPALIRDLHAAWLEIGAICEALSVPRVNLLKFMTDDCYPVRPESLSRLELDRFPELDAVHQQYLLYVRYASLLIDPYSSPDDQGRYFDFSAVPIRRLFVDADGRWELPRMPKEDVYRTRILQGIARRLGVRTPTVDRFLSLFDERLAEARQELEGQPLSEALLGCDGRDQLELIVQDLPAAAASGTGAPSAPQA</sequence>
<reference evidence="1 2" key="1">
    <citation type="submission" date="2017-05" db="EMBL/GenBank/DDBJ databases">
        <title>Functional genome analysis of Paenibacillus pasadenensis strain R16: insights on endophytic life style and antifungal activity.</title>
        <authorList>
            <person name="Passera A."/>
            <person name="Marcolungo L."/>
            <person name="Casati P."/>
            <person name="Brasca M."/>
            <person name="Quaglino F."/>
            <person name="Delledonne M."/>
        </authorList>
    </citation>
    <scope>NUCLEOTIDE SEQUENCE [LARGE SCALE GENOMIC DNA]</scope>
    <source>
        <strain evidence="1 2">R16</strain>
    </source>
</reference>
<evidence type="ECO:0000313" key="2">
    <source>
        <dbReference type="Proteomes" id="UP000234789"/>
    </source>
</evidence>
<dbReference type="AlphaFoldDB" id="A0A2N5NBA3"/>
<dbReference type="EMBL" id="NFEZ01000003">
    <property type="protein sequence ID" value="PLT47603.1"/>
    <property type="molecule type" value="Genomic_DNA"/>
</dbReference>
<gene>
    <name evidence="1" type="ORF">B8V81_1827</name>
</gene>